<keyword evidence="1" id="KW-1133">Transmembrane helix</keyword>
<evidence type="ECO:0000256" key="1">
    <source>
        <dbReference type="SAM" id="Phobius"/>
    </source>
</evidence>
<keyword evidence="1" id="KW-0812">Transmembrane</keyword>
<accession>A0A1Y5TEM4</accession>
<organism evidence="2 3">
    <name type="scientific">Pseudooctadecabacter jejudonensis</name>
    <dbReference type="NCBI Taxonomy" id="1391910"/>
    <lineage>
        <taxon>Bacteria</taxon>
        <taxon>Pseudomonadati</taxon>
        <taxon>Pseudomonadota</taxon>
        <taxon>Alphaproteobacteria</taxon>
        <taxon>Rhodobacterales</taxon>
        <taxon>Paracoccaceae</taxon>
        <taxon>Pseudooctadecabacter</taxon>
    </lineage>
</organism>
<evidence type="ECO:0000313" key="2">
    <source>
        <dbReference type="EMBL" id="SLN62322.1"/>
    </source>
</evidence>
<sequence>MTSQFATWVPVLVTLGILIWGLRLLSAILLAPNVQTTRPMLASALTEKKDPENGISFSRVSGAIGSIGLAAFMSGLGLWVFFALNDGSMLTVADTTTGADDTVDPTTGHGVAGSPLARLRELEVYLWGSAALFAPYAANQINGLFSGKK</sequence>
<dbReference type="RefSeq" id="WP_085865704.1">
    <property type="nucleotide sequence ID" value="NZ_FWFT01000007.1"/>
</dbReference>
<feature type="transmembrane region" description="Helical" evidence="1">
    <location>
        <begin position="63"/>
        <end position="84"/>
    </location>
</feature>
<keyword evidence="3" id="KW-1185">Reference proteome</keyword>
<feature type="transmembrane region" description="Helical" evidence="1">
    <location>
        <begin position="6"/>
        <end position="31"/>
    </location>
</feature>
<evidence type="ECO:0000313" key="3">
    <source>
        <dbReference type="Proteomes" id="UP000193623"/>
    </source>
</evidence>
<dbReference type="Proteomes" id="UP000193623">
    <property type="component" value="Unassembled WGS sequence"/>
</dbReference>
<proteinExistence type="predicted"/>
<name>A0A1Y5TEM4_9RHOB</name>
<gene>
    <name evidence="2" type="ORF">PSJ8397_03310</name>
</gene>
<reference evidence="2 3" key="1">
    <citation type="submission" date="2017-03" db="EMBL/GenBank/DDBJ databases">
        <authorList>
            <person name="Afonso C.L."/>
            <person name="Miller P.J."/>
            <person name="Scott M.A."/>
            <person name="Spackman E."/>
            <person name="Goraichik I."/>
            <person name="Dimitrov K.M."/>
            <person name="Suarez D.L."/>
            <person name="Swayne D.E."/>
        </authorList>
    </citation>
    <scope>NUCLEOTIDE SEQUENCE [LARGE SCALE GENOMIC DNA]</scope>
    <source>
        <strain evidence="2 3">CECT 8397</strain>
    </source>
</reference>
<protein>
    <submittedName>
        <fullName evidence="2">Uncharacterized protein</fullName>
    </submittedName>
</protein>
<dbReference type="EMBL" id="FWFT01000007">
    <property type="protein sequence ID" value="SLN62322.1"/>
    <property type="molecule type" value="Genomic_DNA"/>
</dbReference>
<dbReference type="OrthoDB" id="8481438at2"/>
<dbReference type="AlphaFoldDB" id="A0A1Y5TEM4"/>
<keyword evidence="1" id="KW-0472">Membrane</keyword>